<keyword evidence="9" id="KW-1185">Reference proteome</keyword>
<evidence type="ECO:0000256" key="6">
    <source>
        <dbReference type="PIRSR" id="PIRSR001221-2"/>
    </source>
</evidence>
<evidence type="ECO:0000256" key="5">
    <source>
        <dbReference type="PIRSR" id="PIRSR001221-1"/>
    </source>
</evidence>
<dbReference type="PIRSF" id="PIRSF001221">
    <property type="entry name" value="Amidase_fungi"/>
    <property type="match status" value="1"/>
</dbReference>
<proteinExistence type="inferred from homology"/>
<protein>
    <recommendedName>
        <fullName evidence="3">amidase</fullName>
        <ecNumber evidence="3">3.5.1.4</ecNumber>
    </recommendedName>
</protein>
<dbReference type="InterPro" id="IPR036928">
    <property type="entry name" value="AS_sf"/>
</dbReference>
<evidence type="ECO:0000313" key="9">
    <source>
        <dbReference type="Proteomes" id="UP000803884"/>
    </source>
</evidence>
<evidence type="ECO:0000256" key="4">
    <source>
        <dbReference type="ARBA" id="ARBA00022801"/>
    </source>
</evidence>
<feature type="active site" description="Charge relay system" evidence="5">
    <location>
        <position position="205"/>
    </location>
</feature>
<keyword evidence="4" id="KW-0378">Hydrolase</keyword>
<dbReference type="GO" id="GO:0004040">
    <property type="term" value="F:amidase activity"/>
    <property type="evidence" value="ECO:0007669"/>
    <property type="project" value="UniProtKB-EC"/>
</dbReference>
<organism evidence="8 9">
    <name type="scientific">Cladosporium halotolerans</name>
    <dbReference type="NCBI Taxonomy" id="1052096"/>
    <lineage>
        <taxon>Eukaryota</taxon>
        <taxon>Fungi</taxon>
        <taxon>Dikarya</taxon>
        <taxon>Ascomycota</taxon>
        <taxon>Pezizomycotina</taxon>
        <taxon>Dothideomycetes</taxon>
        <taxon>Dothideomycetidae</taxon>
        <taxon>Cladosporiales</taxon>
        <taxon>Cladosporiaceae</taxon>
        <taxon>Cladosporium</taxon>
    </lineage>
</organism>
<comment type="catalytic activity">
    <reaction evidence="1">
        <text>a monocarboxylic acid amide + H2O = a monocarboxylate + NH4(+)</text>
        <dbReference type="Rhea" id="RHEA:12020"/>
        <dbReference type="ChEBI" id="CHEBI:15377"/>
        <dbReference type="ChEBI" id="CHEBI:28938"/>
        <dbReference type="ChEBI" id="CHEBI:35757"/>
        <dbReference type="ChEBI" id="CHEBI:83628"/>
        <dbReference type="EC" id="3.5.1.4"/>
    </reaction>
</comment>
<name>A0AB34L4Y3_9PEZI</name>
<feature type="active site" description="Acyl-ester intermediate" evidence="5">
    <location>
        <position position="229"/>
    </location>
</feature>
<feature type="domain" description="Amidase" evidence="7">
    <location>
        <begin position="73"/>
        <end position="521"/>
    </location>
</feature>
<dbReference type="EMBL" id="JAAQHG020000003">
    <property type="protein sequence ID" value="KAL1590254.1"/>
    <property type="molecule type" value="Genomic_DNA"/>
</dbReference>
<dbReference type="Gene3D" id="3.90.1300.10">
    <property type="entry name" value="Amidase signature (AS) domain"/>
    <property type="match status" value="1"/>
</dbReference>
<reference evidence="8 9" key="1">
    <citation type="journal article" date="2020" name="Microbiol. Resour. Announc.">
        <title>Draft Genome Sequence of a Cladosporium Species Isolated from the Mesophotic Ascidian Didemnum maculosum.</title>
        <authorList>
            <person name="Gioti A."/>
            <person name="Siaperas R."/>
            <person name="Nikolaivits E."/>
            <person name="Le Goff G."/>
            <person name="Ouazzani J."/>
            <person name="Kotoulas G."/>
            <person name="Topakas E."/>
        </authorList>
    </citation>
    <scope>NUCLEOTIDE SEQUENCE [LARGE SCALE GENOMIC DNA]</scope>
    <source>
        <strain evidence="8 9">TM138-S3</strain>
    </source>
</reference>
<evidence type="ECO:0000256" key="2">
    <source>
        <dbReference type="ARBA" id="ARBA00009199"/>
    </source>
</evidence>
<feature type="binding site" evidence="6">
    <location>
        <position position="179"/>
    </location>
    <ligand>
        <name>substrate</name>
    </ligand>
</feature>
<evidence type="ECO:0000259" key="7">
    <source>
        <dbReference type="Pfam" id="PF01425"/>
    </source>
</evidence>
<dbReference type="InterPro" id="IPR020556">
    <property type="entry name" value="Amidase_CS"/>
</dbReference>
<dbReference type="InterPro" id="IPR023631">
    <property type="entry name" value="Amidase_dom"/>
</dbReference>
<dbReference type="PANTHER" id="PTHR46072:SF3">
    <property type="entry name" value="AMIDASE"/>
    <property type="match status" value="1"/>
</dbReference>
<comment type="caution">
    <text evidence="8">The sequence shown here is derived from an EMBL/GenBank/DDBJ whole genome shotgun (WGS) entry which is preliminary data.</text>
</comment>
<evidence type="ECO:0000313" key="8">
    <source>
        <dbReference type="EMBL" id="KAL1590254.1"/>
    </source>
</evidence>
<feature type="binding site" evidence="6">
    <location>
        <begin position="226"/>
        <end position="229"/>
    </location>
    <ligand>
        <name>substrate</name>
    </ligand>
</feature>
<dbReference type="PROSITE" id="PS00571">
    <property type="entry name" value="AMIDASES"/>
    <property type="match status" value="1"/>
</dbReference>
<accession>A0AB34L4Y3</accession>
<dbReference type="SUPFAM" id="SSF75304">
    <property type="entry name" value="Amidase signature (AS) enzymes"/>
    <property type="match status" value="1"/>
</dbReference>
<dbReference type="AlphaFoldDB" id="A0AB34L4Y3"/>
<dbReference type="PANTHER" id="PTHR46072">
    <property type="entry name" value="AMIDASE-RELATED-RELATED"/>
    <property type="match status" value="1"/>
</dbReference>
<dbReference type="Proteomes" id="UP000803884">
    <property type="component" value="Unassembled WGS sequence"/>
</dbReference>
<feature type="active site" description="Charge relay system" evidence="5">
    <location>
        <position position="130"/>
    </location>
</feature>
<evidence type="ECO:0000256" key="1">
    <source>
        <dbReference type="ARBA" id="ARBA00001311"/>
    </source>
</evidence>
<dbReference type="EC" id="3.5.1.4" evidence="3"/>
<dbReference type="RefSeq" id="XP_069233359.1">
    <property type="nucleotide sequence ID" value="XM_069370021.1"/>
</dbReference>
<dbReference type="GeneID" id="96002859"/>
<comment type="similarity">
    <text evidence="2">Belongs to the amidase family.</text>
</comment>
<sequence length="541" mass="59452">MGYREIARGKQEQRRQRISKDWILAREHLASSNLLKVPEVCGILTGRELEITGKYDAVGLVEKIANGSFSAREVTLAFCKRAAIAQQLTNCLTEIFFEDAIQRAEELDRERAANPGTPLRPFHGLPISLKDSFKIPGYDSVIGMTCFANDPDQTYSPLAQLLLDAGAVLYCKTNVPQTMMTADSDNNVFGRTLNPTNINVTAGGSSGGEGALIAMRGSILGVGTDIAGSVRIPSHCNGIYGLRTSVGLVPMAGQKDPVAPGTDGVAPIAGPMATSLRACEHFMKTVAKSSAWKYDESCLHLNRWDTRPKHTNIRIGVAYNDGMFTPWPPVRRSMQQAVSKLRSAGIEMVDLKMPDLHEAVSTTYRMYSLDGCRFVQNLIKQGEEPEVESVKRTNLAAIPSATLDDFFALNAARSKVKEDFQKFWLDHELDALLCPPAATTATPLDEWKCITYTMLWNLLDYPALIIPIGKVTDQDVVDGVENAIFGEEDQQNYKLYTGPEDFKNVPTTTQLIGMRQEDDRLMGVAKMVDEALHSQSGPSKP</sequence>
<gene>
    <name evidence="8" type="ORF">WHR41_01415</name>
</gene>
<evidence type="ECO:0000256" key="3">
    <source>
        <dbReference type="ARBA" id="ARBA00012922"/>
    </source>
</evidence>
<dbReference type="Pfam" id="PF01425">
    <property type="entry name" value="Amidase"/>
    <property type="match status" value="1"/>
</dbReference>
<feature type="binding site" evidence="6">
    <location>
        <position position="205"/>
    </location>
    <ligand>
        <name>substrate</name>
    </ligand>
</feature>